<dbReference type="InterPro" id="IPR057326">
    <property type="entry name" value="KR_dom"/>
</dbReference>
<dbReference type="EMBL" id="CP046322">
    <property type="protein sequence ID" value="QGS34184.1"/>
    <property type="molecule type" value="Genomic_DNA"/>
</dbReference>
<dbReference type="KEGG" id="cxe:FOB82_03735"/>
<dbReference type="InterPro" id="IPR020904">
    <property type="entry name" value="Sc_DH/Rdtase_CS"/>
</dbReference>
<dbReference type="SUPFAM" id="SSF51735">
    <property type="entry name" value="NAD(P)-binding Rossmann-fold domains"/>
    <property type="match status" value="1"/>
</dbReference>
<dbReference type="Pfam" id="PF13561">
    <property type="entry name" value="adh_short_C2"/>
    <property type="match status" value="1"/>
</dbReference>
<sequence length="454" mass="47015">MADKYQELVTGGPLTGVAKSLGLPQPPHLRRHKPGDPLLKNDKVLVTGSGSDADAVAKQLGDWDLNVRRDQAGDDKIGAIVVVVTEAARPKDLQEPVLNAAKHLRKLDKGGRFIVISRAKAEHGEDSGSAEDVAANAARGGAEGLVRSMGHEVRGGSTANGILVHDGVDVTAPSVVASLHFFLSGRSAFVDGQFLTVSSSAGEIPADWDKPLAGKVAAITGAARGIGAAIARQMKQDGADVIVIDVPPAGDALSKVANELGGLALQLDITAEDAGNRIADAAKQRFGKLDIVVHNAGITRDKMLANMDEAKWGSVIAVNIEAQLTMNEQLLAHEAFQNSPRIATMSSTSGIAGNRGQTNYATSKAGVIGMVEATADRVAKLGGNINAVAPGFIETDMTASIPFVNRQVARRVNSLQQGGQPGDVAQAISFLVSDGALGVNGEVLRVCGQNIVGQ</sequence>
<dbReference type="PRINTS" id="PR00081">
    <property type="entry name" value="GDHRDH"/>
</dbReference>
<dbReference type="SMART" id="SM00822">
    <property type="entry name" value="PKS_KR"/>
    <property type="match status" value="1"/>
</dbReference>
<dbReference type="Proteomes" id="UP000426857">
    <property type="component" value="Chromosome"/>
</dbReference>
<reference evidence="3 4" key="1">
    <citation type="submission" date="2019-11" db="EMBL/GenBank/DDBJ databases">
        <title>FDA dAtabase for Regulatory Grade micrObial Sequences (FDA-ARGOS): Supporting development and validation of Infectious Disease Dx tests.</title>
        <authorList>
            <person name="Kerrigan L."/>
            <person name="Long C."/>
            <person name="Tallon L."/>
            <person name="Sadzewicz L."/>
            <person name="Vavikolanu K."/>
            <person name="Mehta A."/>
            <person name="Aluvathingal J."/>
            <person name="Nadendla S."/>
            <person name="Yan Y."/>
            <person name="Sichtig H."/>
        </authorList>
    </citation>
    <scope>NUCLEOTIDE SEQUENCE [LARGE SCALE GENOMIC DNA]</scope>
    <source>
        <strain evidence="3 4">FDAARGOS_674</strain>
    </source>
</reference>
<feature type="domain" description="Ketoreductase" evidence="2">
    <location>
        <begin position="215"/>
        <end position="396"/>
    </location>
</feature>
<dbReference type="FunFam" id="3.40.50.720:FF:000338">
    <property type="entry name" value="3-oxoacyl-ACP reductase FabG"/>
    <property type="match status" value="1"/>
</dbReference>
<protein>
    <submittedName>
        <fullName evidence="3">3-oxoacyl-ACP reductase</fullName>
    </submittedName>
</protein>
<dbReference type="PANTHER" id="PTHR42760:SF78">
    <property type="entry name" value="3-OXOACYL-[ACYL-CARRIER-PROTEIN] REDUCTASE [NADH]"/>
    <property type="match status" value="1"/>
</dbReference>
<evidence type="ECO:0000313" key="4">
    <source>
        <dbReference type="Proteomes" id="UP000426857"/>
    </source>
</evidence>
<dbReference type="PANTHER" id="PTHR42760">
    <property type="entry name" value="SHORT-CHAIN DEHYDROGENASES/REDUCTASES FAMILY MEMBER"/>
    <property type="match status" value="1"/>
</dbReference>
<dbReference type="NCBIfam" id="NF006110">
    <property type="entry name" value="PRK08261.1"/>
    <property type="match status" value="1"/>
</dbReference>
<accession>A0A6B8TF54</accession>
<dbReference type="InterPro" id="IPR002347">
    <property type="entry name" value="SDR_fam"/>
</dbReference>
<name>A0A6B8TF54_9CORY</name>
<dbReference type="Gene3D" id="3.40.50.720">
    <property type="entry name" value="NAD(P)-binding Rossmann-like Domain"/>
    <property type="match status" value="2"/>
</dbReference>
<gene>
    <name evidence="3" type="ORF">FOB82_03735</name>
</gene>
<dbReference type="PROSITE" id="PS00061">
    <property type="entry name" value="ADH_SHORT"/>
    <property type="match status" value="1"/>
</dbReference>
<comment type="similarity">
    <text evidence="1">Belongs to the short-chain dehydrogenases/reductases (SDR) family.</text>
</comment>
<dbReference type="GO" id="GO:0016616">
    <property type="term" value="F:oxidoreductase activity, acting on the CH-OH group of donors, NAD or NADP as acceptor"/>
    <property type="evidence" value="ECO:0007669"/>
    <property type="project" value="UniProtKB-ARBA"/>
</dbReference>
<dbReference type="InterPro" id="IPR036291">
    <property type="entry name" value="NAD(P)-bd_dom_sf"/>
</dbReference>
<evidence type="ECO:0000259" key="2">
    <source>
        <dbReference type="SMART" id="SM00822"/>
    </source>
</evidence>
<dbReference type="PRINTS" id="PR00080">
    <property type="entry name" value="SDRFAMILY"/>
</dbReference>
<evidence type="ECO:0000256" key="1">
    <source>
        <dbReference type="ARBA" id="ARBA00006484"/>
    </source>
</evidence>
<dbReference type="RefSeq" id="WP_155868058.1">
    <property type="nucleotide sequence ID" value="NZ_CP046322.1"/>
</dbReference>
<evidence type="ECO:0000313" key="3">
    <source>
        <dbReference type="EMBL" id="QGS34184.1"/>
    </source>
</evidence>
<organism evidence="3 4">
    <name type="scientific">Corynebacterium xerosis</name>
    <dbReference type="NCBI Taxonomy" id="1725"/>
    <lineage>
        <taxon>Bacteria</taxon>
        <taxon>Bacillati</taxon>
        <taxon>Actinomycetota</taxon>
        <taxon>Actinomycetes</taxon>
        <taxon>Mycobacteriales</taxon>
        <taxon>Corynebacteriaceae</taxon>
        <taxon>Corynebacterium</taxon>
    </lineage>
</organism>
<proteinExistence type="inferred from homology"/>
<dbReference type="AlphaFoldDB" id="A0A6B8TF54"/>